<feature type="domain" description="C2H2-type" evidence="2">
    <location>
        <begin position="94"/>
        <end position="131"/>
    </location>
</feature>
<evidence type="ECO:0000313" key="4">
    <source>
        <dbReference type="Proteomes" id="UP000297452"/>
    </source>
</evidence>
<accession>A0A4Z1HLH4</accession>
<dbReference type="Proteomes" id="UP000297452">
    <property type="component" value="Unassembled WGS sequence"/>
</dbReference>
<dbReference type="PROSITE" id="PS50157">
    <property type="entry name" value="ZINC_FINGER_C2H2_2"/>
    <property type="match status" value="1"/>
</dbReference>
<dbReference type="AlphaFoldDB" id="A0A4Z1HLH4"/>
<evidence type="ECO:0000256" key="1">
    <source>
        <dbReference type="PROSITE-ProRule" id="PRU00042"/>
    </source>
</evidence>
<dbReference type="OrthoDB" id="10417352at2759"/>
<keyword evidence="1" id="KW-0862">Zinc</keyword>
<protein>
    <recommendedName>
        <fullName evidence="2">C2H2-type domain-containing protein</fullName>
    </recommendedName>
</protein>
<keyword evidence="1" id="KW-0479">Metal-binding</keyword>
<dbReference type="InterPro" id="IPR013087">
    <property type="entry name" value="Znf_C2H2_type"/>
</dbReference>
<organism evidence="3 4">
    <name type="scientific">Botryotinia narcissicola</name>
    <dbReference type="NCBI Taxonomy" id="278944"/>
    <lineage>
        <taxon>Eukaryota</taxon>
        <taxon>Fungi</taxon>
        <taxon>Dikarya</taxon>
        <taxon>Ascomycota</taxon>
        <taxon>Pezizomycotina</taxon>
        <taxon>Leotiomycetes</taxon>
        <taxon>Helotiales</taxon>
        <taxon>Sclerotiniaceae</taxon>
        <taxon>Botryotinia</taxon>
    </lineage>
</organism>
<sequence>MDSYEQGIHTYSRVLAAQWLSHPWTFTLDLGHSTLNHNLNKRQLEERITFIFPTHDATALRNHLKGPKHTPYGELRSQHLSIAMSFHEDETHPFRCQYGCGGKFDLFNRLVQHLRDDDPLACGDTHDALRRQDGWDQVSFYPEFMTNGACHNKRVRDETGELVRPRRDFVEELRARGPHPKLRDLPDHFFAPPGTNLLESIPESYFAPPGTNLLEGIPKSFFASPSTNLLAGWENLILGFPEYEDLE</sequence>
<comment type="caution">
    <text evidence="3">The sequence shown here is derived from an EMBL/GenBank/DDBJ whole genome shotgun (WGS) entry which is preliminary data.</text>
</comment>
<gene>
    <name evidence="3" type="ORF">BOTNAR_0515g00030</name>
</gene>
<proteinExistence type="predicted"/>
<keyword evidence="4" id="KW-1185">Reference proteome</keyword>
<keyword evidence="1" id="KW-0863">Zinc-finger</keyword>
<dbReference type="GO" id="GO:0008270">
    <property type="term" value="F:zinc ion binding"/>
    <property type="evidence" value="ECO:0007669"/>
    <property type="project" value="UniProtKB-KW"/>
</dbReference>
<evidence type="ECO:0000259" key="2">
    <source>
        <dbReference type="PROSITE" id="PS50157"/>
    </source>
</evidence>
<name>A0A4Z1HLH4_9HELO</name>
<reference evidence="3 4" key="1">
    <citation type="submission" date="2017-12" db="EMBL/GenBank/DDBJ databases">
        <title>Comparative genomics of Botrytis spp.</title>
        <authorList>
            <person name="Valero-Jimenez C.A."/>
            <person name="Tapia P."/>
            <person name="Veloso J."/>
            <person name="Silva-Moreno E."/>
            <person name="Staats M."/>
            <person name="Valdes J.H."/>
            <person name="Van Kan J.A.L."/>
        </authorList>
    </citation>
    <scope>NUCLEOTIDE SEQUENCE [LARGE SCALE GENOMIC DNA]</scope>
    <source>
        <strain evidence="3 4">MUCL2120</strain>
    </source>
</reference>
<evidence type="ECO:0000313" key="3">
    <source>
        <dbReference type="EMBL" id="TGO47600.1"/>
    </source>
</evidence>
<dbReference type="EMBL" id="PQXJ01000515">
    <property type="protein sequence ID" value="TGO47600.1"/>
    <property type="molecule type" value="Genomic_DNA"/>
</dbReference>